<comment type="caution">
    <text evidence="1">The sequence shown here is derived from an EMBL/GenBank/DDBJ whole genome shotgun (WGS) entry which is preliminary data.</text>
</comment>
<keyword evidence="2" id="KW-1185">Reference proteome</keyword>
<gene>
    <name evidence="1" type="ORF">RchiOBHm_Chr7g0227971</name>
</gene>
<protein>
    <submittedName>
        <fullName evidence="1">Uncharacterized protein</fullName>
    </submittedName>
</protein>
<reference evidence="1 2" key="1">
    <citation type="journal article" date="2018" name="Nat. Genet.">
        <title>The Rosa genome provides new insights in the design of modern roses.</title>
        <authorList>
            <person name="Bendahmane M."/>
        </authorList>
    </citation>
    <scope>NUCLEOTIDE SEQUENCE [LARGE SCALE GENOMIC DNA]</scope>
    <source>
        <strain evidence="2">cv. Old Blush</strain>
    </source>
</reference>
<dbReference type="AlphaFoldDB" id="A0A2P6PER5"/>
<organism evidence="1 2">
    <name type="scientific">Rosa chinensis</name>
    <name type="common">China rose</name>
    <dbReference type="NCBI Taxonomy" id="74649"/>
    <lineage>
        <taxon>Eukaryota</taxon>
        <taxon>Viridiplantae</taxon>
        <taxon>Streptophyta</taxon>
        <taxon>Embryophyta</taxon>
        <taxon>Tracheophyta</taxon>
        <taxon>Spermatophyta</taxon>
        <taxon>Magnoliopsida</taxon>
        <taxon>eudicotyledons</taxon>
        <taxon>Gunneridae</taxon>
        <taxon>Pentapetalae</taxon>
        <taxon>rosids</taxon>
        <taxon>fabids</taxon>
        <taxon>Rosales</taxon>
        <taxon>Rosaceae</taxon>
        <taxon>Rosoideae</taxon>
        <taxon>Rosoideae incertae sedis</taxon>
        <taxon>Rosa</taxon>
    </lineage>
</organism>
<name>A0A2P6PER5_ROSCH</name>
<dbReference type="Gramene" id="PRQ20418">
    <property type="protein sequence ID" value="PRQ20418"/>
    <property type="gene ID" value="RchiOBHm_Chr7g0227971"/>
</dbReference>
<proteinExistence type="predicted"/>
<evidence type="ECO:0000313" key="1">
    <source>
        <dbReference type="EMBL" id="PRQ20418.1"/>
    </source>
</evidence>
<sequence length="51" mass="5470">MWVGISMSNSLCFGVLSTFFFAIISLGNLLCPSGPDIVVQGNLIMPLSHLQ</sequence>
<accession>A0A2P6PER5</accession>
<dbReference type="EMBL" id="PDCK01000045">
    <property type="protein sequence ID" value="PRQ20418.1"/>
    <property type="molecule type" value="Genomic_DNA"/>
</dbReference>
<evidence type="ECO:0000313" key="2">
    <source>
        <dbReference type="Proteomes" id="UP000238479"/>
    </source>
</evidence>
<dbReference type="Proteomes" id="UP000238479">
    <property type="component" value="Chromosome 7"/>
</dbReference>